<comment type="caution">
    <text evidence="1">The sequence shown here is derived from an EMBL/GenBank/DDBJ whole genome shotgun (WGS) entry which is preliminary data.</text>
</comment>
<dbReference type="AlphaFoldDB" id="A0A9X9LRG3"/>
<sequence length="66" mass="7275">GPDLKADLQKLPQAKAGHVTGYHPDVNGRNLPFLESIKMPGAGMLSIDGEKYEGLFLNIIYLFVYI</sequence>
<protein>
    <submittedName>
        <fullName evidence="1">Uncharacterized protein</fullName>
    </submittedName>
</protein>
<gene>
    <name evidence="1" type="ORF">BN2614_LOCUS1</name>
</gene>
<keyword evidence="2" id="KW-1185">Reference proteome</keyword>
<dbReference type="Proteomes" id="UP000269945">
    <property type="component" value="Unassembled WGS sequence"/>
</dbReference>
<organism evidence="1 2">
    <name type="scientific">Gulo gulo</name>
    <name type="common">Wolverine</name>
    <name type="synonym">Gluton</name>
    <dbReference type="NCBI Taxonomy" id="48420"/>
    <lineage>
        <taxon>Eukaryota</taxon>
        <taxon>Metazoa</taxon>
        <taxon>Chordata</taxon>
        <taxon>Craniata</taxon>
        <taxon>Vertebrata</taxon>
        <taxon>Euteleostomi</taxon>
        <taxon>Mammalia</taxon>
        <taxon>Eutheria</taxon>
        <taxon>Laurasiatheria</taxon>
        <taxon>Carnivora</taxon>
        <taxon>Caniformia</taxon>
        <taxon>Musteloidea</taxon>
        <taxon>Mustelidae</taxon>
        <taxon>Guloninae</taxon>
        <taxon>Gulo</taxon>
    </lineage>
</organism>
<reference evidence="1 2" key="1">
    <citation type="submission" date="2018-10" db="EMBL/GenBank/DDBJ databases">
        <authorList>
            <person name="Ekblom R."/>
            <person name="Jareborg N."/>
        </authorList>
    </citation>
    <scope>NUCLEOTIDE SEQUENCE [LARGE SCALE GENOMIC DNA]</scope>
    <source>
        <tissue evidence="1">Muscle</tissue>
    </source>
</reference>
<dbReference type="EMBL" id="CYRY02012993">
    <property type="protein sequence ID" value="VCW83848.1"/>
    <property type="molecule type" value="Genomic_DNA"/>
</dbReference>
<evidence type="ECO:0000313" key="1">
    <source>
        <dbReference type="EMBL" id="VCW83848.1"/>
    </source>
</evidence>
<name>A0A9X9LRG3_GULGU</name>
<accession>A0A9X9LRG3</accession>
<evidence type="ECO:0000313" key="2">
    <source>
        <dbReference type="Proteomes" id="UP000269945"/>
    </source>
</evidence>
<feature type="non-terminal residue" evidence="1">
    <location>
        <position position="1"/>
    </location>
</feature>
<proteinExistence type="predicted"/>